<keyword evidence="1 5" id="KW-0418">Kinase</keyword>
<evidence type="ECO:0000256" key="3">
    <source>
        <dbReference type="SAM" id="Phobius"/>
    </source>
</evidence>
<keyword evidence="1 5" id="KW-0808">Transferase</keyword>
<dbReference type="InterPro" id="IPR010559">
    <property type="entry name" value="Sig_transdc_His_kin_internal"/>
</dbReference>
<proteinExistence type="predicted"/>
<evidence type="ECO:0000313" key="5">
    <source>
        <dbReference type="EMBL" id="APM40086.1"/>
    </source>
</evidence>
<keyword evidence="3" id="KW-0812">Transmembrane</keyword>
<dbReference type="InterPro" id="IPR036890">
    <property type="entry name" value="HATPase_C_sf"/>
</dbReference>
<protein>
    <submittedName>
        <fullName evidence="5">Histidine kinase</fullName>
    </submittedName>
</protein>
<dbReference type="PANTHER" id="PTHR34220">
    <property type="entry name" value="SENSOR HISTIDINE KINASE YPDA"/>
    <property type="match status" value="1"/>
</dbReference>
<dbReference type="InterPro" id="IPR005467">
    <property type="entry name" value="His_kinase_dom"/>
</dbReference>
<dbReference type="SMART" id="SM00387">
    <property type="entry name" value="HATPase_c"/>
    <property type="match status" value="1"/>
</dbReference>
<dbReference type="PROSITE" id="PS50109">
    <property type="entry name" value="HIS_KIN"/>
    <property type="match status" value="1"/>
</dbReference>
<dbReference type="AlphaFoldDB" id="A0A1L5FAP1"/>
<keyword evidence="3" id="KW-0472">Membrane</keyword>
<feature type="transmembrane region" description="Helical" evidence="3">
    <location>
        <begin position="230"/>
        <end position="257"/>
    </location>
</feature>
<feature type="transmembrane region" description="Helical" evidence="3">
    <location>
        <begin position="353"/>
        <end position="374"/>
    </location>
</feature>
<dbReference type="InterPro" id="IPR011623">
    <property type="entry name" value="7TMR_DISM_rcpt_extracell_dom1"/>
</dbReference>
<dbReference type="InterPro" id="IPR008979">
    <property type="entry name" value="Galactose-bd-like_sf"/>
</dbReference>
<feature type="transmembrane region" description="Helical" evidence="3">
    <location>
        <begin position="6"/>
        <end position="26"/>
    </location>
</feature>
<keyword evidence="2" id="KW-0902">Two-component regulatory system</keyword>
<evidence type="ECO:0000313" key="6">
    <source>
        <dbReference type="Proteomes" id="UP000184604"/>
    </source>
</evidence>
<dbReference type="InterPro" id="IPR050640">
    <property type="entry name" value="Bact_2-comp_sensor_kinase"/>
</dbReference>
<dbReference type="InterPro" id="IPR003594">
    <property type="entry name" value="HATPase_dom"/>
</dbReference>
<feature type="domain" description="Histidine kinase" evidence="4">
    <location>
        <begin position="518"/>
        <end position="615"/>
    </location>
</feature>
<dbReference type="Proteomes" id="UP000184604">
    <property type="component" value="Chromosome"/>
</dbReference>
<dbReference type="SUPFAM" id="SSF55874">
    <property type="entry name" value="ATPase domain of HSP90 chaperone/DNA topoisomerase II/histidine kinase"/>
    <property type="match status" value="1"/>
</dbReference>
<feature type="transmembrane region" description="Helical" evidence="3">
    <location>
        <begin position="386"/>
        <end position="406"/>
    </location>
</feature>
<keyword evidence="3" id="KW-1133">Transmembrane helix</keyword>
<evidence type="ECO:0000259" key="4">
    <source>
        <dbReference type="PROSITE" id="PS50109"/>
    </source>
</evidence>
<evidence type="ECO:0000256" key="1">
    <source>
        <dbReference type="ARBA" id="ARBA00022777"/>
    </source>
</evidence>
<dbReference type="Pfam" id="PF07695">
    <property type="entry name" value="7TMR-DISM_7TM"/>
    <property type="match status" value="1"/>
</dbReference>
<dbReference type="GO" id="GO:0000155">
    <property type="term" value="F:phosphorelay sensor kinase activity"/>
    <property type="evidence" value="ECO:0007669"/>
    <property type="project" value="InterPro"/>
</dbReference>
<feature type="transmembrane region" description="Helical" evidence="3">
    <location>
        <begin position="205"/>
        <end position="224"/>
    </location>
</feature>
<sequence>MHNKDIAKIILAIILTAIFLIYLRLFNGISYEKDIKANLGYMDLSSADFDNDIIILQGKWEFYPYEFRTSNFEPINYIDVPNQWNNYTYNGGKMNTYGCGTYRLRLKVPEKGLYCLKINFISSAYKLIINNEKIIVNGAVNNSHINEIPSWKLRVVPFYTQSKDIEIIIQVSNYHHNKGGIINNIVFGRFNVVDNIASINMIKSALIIGVFAGLGFYLLLLYKLESRKYTYMYLALFCISSIILESILDVNIIYYVFKNISFNVISKLEYLSYMGINIALQLFIKSIYPNESNRSSFILINLINFIYLGLIILTPIKIFGYSDVIYMTILIINCLAAMITLVKSIFKKRKFAWLLLIGIAGMIFTTIIDILYTNNYVNIYFSSSNYILGLLFFLLCEIYVLSVDVIDAFKSSNKAKDMEIAFLQAQIAPHFFFNTLNNIYCLMDESVSKSKDLILNFCDFLRVKHKFDYRRNVFYSLREEIDLIKSYVKIENTRFNDSIHLAVDIKEEYMSTPIPQLLIQPIVENSIKHGLNSYGITINIKVSKKDNNLEIIVSDNGKGIGKEVISQLLHNRDSISGVGLKNVSFRLMKCYQSKLKIVSELSYGTSISFEIPENKYKIGGE</sequence>
<dbReference type="EMBL" id="CP018335">
    <property type="protein sequence ID" value="APM40086.1"/>
    <property type="molecule type" value="Genomic_DNA"/>
</dbReference>
<feature type="transmembrane region" description="Helical" evidence="3">
    <location>
        <begin position="297"/>
        <end position="318"/>
    </location>
</feature>
<dbReference type="GO" id="GO:0016020">
    <property type="term" value="C:membrane"/>
    <property type="evidence" value="ECO:0007669"/>
    <property type="project" value="InterPro"/>
</dbReference>
<feature type="transmembrane region" description="Helical" evidence="3">
    <location>
        <begin position="324"/>
        <end position="346"/>
    </location>
</feature>
<dbReference type="Gene3D" id="2.60.120.260">
    <property type="entry name" value="Galactose-binding domain-like"/>
    <property type="match status" value="1"/>
</dbReference>
<dbReference type="PANTHER" id="PTHR34220:SF7">
    <property type="entry name" value="SENSOR HISTIDINE KINASE YPDA"/>
    <property type="match status" value="1"/>
</dbReference>
<gene>
    <name evidence="5" type="ORF">BS101_15735</name>
</gene>
<reference evidence="5 6" key="1">
    <citation type="submission" date="2016-12" db="EMBL/GenBank/DDBJ databases">
        <title>Complete genome sequence of Clostridium kluyveri JZZ isolated from the pit mud of a Chinese flavor liquor-making factory.</title>
        <authorList>
            <person name="Wang Y."/>
        </authorList>
    </citation>
    <scope>NUCLEOTIDE SEQUENCE [LARGE SCALE GENOMIC DNA]</scope>
    <source>
        <strain evidence="5 6">JZZ</strain>
    </source>
</reference>
<evidence type="ECO:0000256" key="2">
    <source>
        <dbReference type="ARBA" id="ARBA00023012"/>
    </source>
</evidence>
<dbReference type="Pfam" id="PF02518">
    <property type="entry name" value="HATPase_c"/>
    <property type="match status" value="1"/>
</dbReference>
<accession>A0A1L5FAP1</accession>
<name>A0A1L5FAP1_CLOKL</name>
<organism evidence="5 6">
    <name type="scientific">Clostridium kluyveri</name>
    <dbReference type="NCBI Taxonomy" id="1534"/>
    <lineage>
        <taxon>Bacteria</taxon>
        <taxon>Bacillati</taxon>
        <taxon>Bacillota</taxon>
        <taxon>Clostridia</taxon>
        <taxon>Eubacteriales</taxon>
        <taxon>Clostridiaceae</taxon>
        <taxon>Clostridium</taxon>
    </lineage>
</organism>
<dbReference type="RefSeq" id="WP_073539697.1">
    <property type="nucleotide sequence ID" value="NZ_CP018335.1"/>
</dbReference>
<dbReference type="Gene3D" id="3.30.565.10">
    <property type="entry name" value="Histidine kinase-like ATPase, C-terminal domain"/>
    <property type="match status" value="1"/>
</dbReference>
<dbReference type="SUPFAM" id="SSF49785">
    <property type="entry name" value="Galactose-binding domain-like"/>
    <property type="match status" value="1"/>
</dbReference>
<dbReference type="Pfam" id="PF06580">
    <property type="entry name" value="His_kinase"/>
    <property type="match status" value="1"/>
</dbReference>
<dbReference type="OrthoDB" id="9809348at2"/>